<comment type="caution">
    <text evidence="5">The sequence shown here is derived from an EMBL/GenBank/DDBJ whole genome shotgun (WGS) entry which is preliminary data.</text>
</comment>
<dbReference type="InterPro" id="IPR029149">
    <property type="entry name" value="Creatin/AminoP/Spt16_N"/>
</dbReference>
<evidence type="ECO:0000256" key="3">
    <source>
        <dbReference type="ARBA" id="ARBA00022801"/>
    </source>
</evidence>
<dbReference type="AlphaFoldDB" id="A0ABD2SQF0"/>
<proteinExistence type="inferred from homology"/>
<protein>
    <recommendedName>
        <fullName evidence="4">Creatinase N-terminal domain-containing protein</fullName>
    </recommendedName>
</protein>
<comment type="similarity">
    <text evidence="1">Belongs to the peptidase M24B family.</text>
</comment>
<dbReference type="GO" id="GO:0046872">
    <property type="term" value="F:metal ion binding"/>
    <property type="evidence" value="ECO:0007669"/>
    <property type="project" value="UniProtKB-KW"/>
</dbReference>
<dbReference type="InterPro" id="IPR050422">
    <property type="entry name" value="X-Pro_aminopeptidase_P"/>
</dbReference>
<organism evidence="5 6">
    <name type="scientific">Solanum stoloniferum</name>
    <dbReference type="NCBI Taxonomy" id="62892"/>
    <lineage>
        <taxon>Eukaryota</taxon>
        <taxon>Viridiplantae</taxon>
        <taxon>Streptophyta</taxon>
        <taxon>Embryophyta</taxon>
        <taxon>Tracheophyta</taxon>
        <taxon>Spermatophyta</taxon>
        <taxon>Magnoliopsida</taxon>
        <taxon>eudicotyledons</taxon>
        <taxon>Gunneridae</taxon>
        <taxon>Pentapetalae</taxon>
        <taxon>asterids</taxon>
        <taxon>lamiids</taxon>
        <taxon>Solanales</taxon>
        <taxon>Solanaceae</taxon>
        <taxon>Solanoideae</taxon>
        <taxon>Solaneae</taxon>
        <taxon>Solanum</taxon>
    </lineage>
</organism>
<evidence type="ECO:0000256" key="1">
    <source>
        <dbReference type="ARBA" id="ARBA00008766"/>
    </source>
</evidence>
<dbReference type="PANTHER" id="PTHR43763">
    <property type="entry name" value="XAA-PRO AMINOPEPTIDASE 1"/>
    <property type="match status" value="1"/>
</dbReference>
<dbReference type="SUPFAM" id="SSF53092">
    <property type="entry name" value="Creatinase/prolidase N-terminal domain"/>
    <property type="match status" value="1"/>
</dbReference>
<dbReference type="EMBL" id="JBJKTR010000014">
    <property type="protein sequence ID" value="KAL3346116.1"/>
    <property type="molecule type" value="Genomic_DNA"/>
</dbReference>
<accession>A0ABD2SQF0</accession>
<dbReference type="Proteomes" id="UP001627284">
    <property type="component" value="Unassembled WGS sequence"/>
</dbReference>
<evidence type="ECO:0000256" key="2">
    <source>
        <dbReference type="ARBA" id="ARBA00022723"/>
    </source>
</evidence>
<dbReference type="Gene3D" id="3.40.350.10">
    <property type="entry name" value="Creatinase/prolidase N-terminal domain"/>
    <property type="match status" value="1"/>
</dbReference>
<dbReference type="Pfam" id="PF01321">
    <property type="entry name" value="Creatinase_N"/>
    <property type="match status" value="1"/>
</dbReference>
<evidence type="ECO:0000313" key="5">
    <source>
        <dbReference type="EMBL" id="KAL3346117.1"/>
    </source>
</evidence>
<sequence length="200" mass="22806">MLIWKSKETMADTLAALRSLMSSHSPPLHALIIPSEDYHQSEYVSARDKRRAFVSGFTGSAGLAFITMDEALLWTDGRYFLQATQQLSDQWKLMRMGDDPPVDIWMANNLPKDAAIGVDTWCVSVDTAQKWECAFAKKQQKLVQTTRNLVDEVWKNWLPAQENPVIVHPLQFAGQSVADKLKELRRKLVLGKARYYYNST</sequence>
<dbReference type="EMBL" id="JBJKTR010000014">
    <property type="protein sequence ID" value="KAL3346118.1"/>
    <property type="molecule type" value="Genomic_DNA"/>
</dbReference>
<feature type="domain" description="Creatinase N-terminal" evidence="4">
    <location>
        <begin position="15"/>
        <end position="146"/>
    </location>
</feature>
<keyword evidence="6" id="KW-1185">Reference proteome</keyword>
<gene>
    <name evidence="5" type="ORF">AABB24_024856</name>
</gene>
<name>A0ABD2SQF0_9SOLN</name>
<evidence type="ECO:0000259" key="4">
    <source>
        <dbReference type="Pfam" id="PF01321"/>
    </source>
</evidence>
<evidence type="ECO:0000313" key="6">
    <source>
        <dbReference type="Proteomes" id="UP001627284"/>
    </source>
</evidence>
<keyword evidence="3" id="KW-0378">Hydrolase</keyword>
<reference evidence="5 6" key="1">
    <citation type="submission" date="2024-05" db="EMBL/GenBank/DDBJ databases">
        <title>De novo assembly of an allotetraploid wild potato.</title>
        <authorList>
            <person name="Hosaka A.J."/>
        </authorList>
    </citation>
    <scope>NUCLEOTIDE SEQUENCE [LARGE SCALE GENOMIC DNA]</scope>
    <source>
        <tissue evidence="5">Young leaves</tissue>
    </source>
</reference>
<dbReference type="InterPro" id="IPR000587">
    <property type="entry name" value="Creatinase_N"/>
</dbReference>
<keyword evidence="2" id="KW-0479">Metal-binding</keyword>
<dbReference type="GO" id="GO:0016787">
    <property type="term" value="F:hydrolase activity"/>
    <property type="evidence" value="ECO:0007669"/>
    <property type="project" value="UniProtKB-KW"/>
</dbReference>
<dbReference type="EMBL" id="JBJKTR010000014">
    <property type="protein sequence ID" value="KAL3346117.1"/>
    <property type="molecule type" value="Genomic_DNA"/>
</dbReference>
<dbReference type="PANTHER" id="PTHR43763:SF9">
    <property type="entry name" value="XAA-PRO AMINOPEPTIDASE P ISOFORM X4-RELATED"/>
    <property type="match status" value="1"/>
</dbReference>
<dbReference type="FunFam" id="3.40.350.10:FF:000003">
    <property type="entry name" value="Xaa-pro aminopeptidase P"/>
    <property type="match status" value="1"/>
</dbReference>